<keyword evidence="2" id="KW-1133">Transmembrane helix</keyword>
<dbReference type="EMBL" id="AYXG01000161">
    <property type="protein sequence ID" value="EWC60410.1"/>
    <property type="molecule type" value="Genomic_DNA"/>
</dbReference>
<feature type="compositionally biased region" description="Pro residues" evidence="1">
    <location>
        <begin position="281"/>
        <end position="290"/>
    </location>
</feature>
<feature type="compositionally biased region" description="Low complexity" evidence="1">
    <location>
        <begin position="268"/>
        <end position="280"/>
    </location>
</feature>
<evidence type="ECO:0000256" key="2">
    <source>
        <dbReference type="SAM" id="Phobius"/>
    </source>
</evidence>
<organism evidence="3 4">
    <name type="scientific">Actinokineospora spheciospongiae</name>
    <dbReference type="NCBI Taxonomy" id="909613"/>
    <lineage>
        <taxon>Bacteria</taxon>
        <taxon>Bacillati</taxon>
        <taxon>Actinomycetota</taxon>
        <taxon>Actinomycetes</taxon>
        <taxon>Pseudonocardiales</taxon>
        <taxon>Pseudonocardiaceae</taxon>
        <taxon>Actinokineospora</taxon>
    </lineage>
</organism>
<reference evidence="3 4" key="1">
    <citation type="journal article" date="2014" name="Genome Announc.">
        <title>Draft Genome Sequence of the Antitrypanosomally Active Sponge-Associated Bacterium Actinokineospora sp. Strain EG49.</title>
        <authorList>
            <person name="Harjes J."/>
            <person name="Ryu T."/>
            <person name="Abdelmohsen U.R."/>
            <person name="Moitinho-Silva L."/>
            <person name="Horn H."/>
            <person name="Ravasi T."/>
            <person name="Hentschel U."/>
        </authorList>
    </citation>
    <scope>NUCLEOTIDE SEQUENCE [LARGE SCALE GENOMIC DNA]</scope>
    <source>
        <strain evidence="3 4">EG49</strain>
    </source>
</reference>
<sequence>MAVSAVLRTTQVTVAPGGAARCHVLIRNNSAVVDQFAFTVRGDVVDWTEVKPARVNLMPQQEVGVELTFTPPRSPGVLAGEHAFALVVASREDPAGSVVQEGLLTLDQFTEVEAAVVPVTSTSRRTGKHTLAVDNLGNHSHGVEVSATDADSRLTFKVKPRAPLVEPGTATFVRVVAKPKRYFWRGENRLLPFTIRVLGPDGAPIEVEAALDQAALLPRRFVRLFAVLLALMLLLVILITTILRQRPLSLVGHAPVPSSTPAPPSTTPTPSSTAPTSSAPVPTPTAPAPPARVGGAGSAATTGRTTSAPAPVTTTFTIAAQAYPGVGGGPQLFSYVVPDGPRHRVTSVLLRNPAADVGQVQIRHDRTVVGTVDLAAVDRDGGDGLLFRPDDPPLVAPGESLVLAVSCGNARDPCTPQGVFTAALVR</sequence>
<dbReference type="eggNOG" id="COG1470">
    <property type="taxonomic scope" value="Bacteria"/>
</dbReference>
<comment type="caution">
    <text evidence="3">The sequence shown here is derived from an EMBL/GenBank/DDBJ whole genome shotgun (WGS) entry which is preliminary data.</text>
</comment>
<feature type="compositionally biased region" description="Pro residues" evidence="1">
    <location>
        <begin position="258"/>
        <end position="267"/>
    </location>
</feature>
<protein>
    <submittedName>
        <fullName evidence="3">Putative hydrolytic protein</fullName>
    </submittedName>
</protein>
<accession>W7IHM1</accession>
<evidence type="ECO:0000313" key="4">
    <source>
        <dbReference type="Proteomes" id="UP000019277"/>
    </source>
</evidence>
<evidence type="ECO:0000256" key="1">
    <source>
        <dbReference type="SAM" id="MobiDB-lite"/>
    </source>
</evidence>
<feature type="transmembrane region" description="Helical" evidence="2">
    <location>
        <begin position="221"/>
        <end position="243"/>
    </location>
</feature>
<feature type="region of interest" description="Disordered" evidence="1">
    <location>
        <begin position="254"/>
        <end position="309"/>
    </location>
</feature>
<gene>
    <name evidence="3" type="ORF">UO65_4298</name>
</gene>
<keyword evidence="2" id="KW-0812">Transmembrane</keyword>
<dbReference type="PATRIC" id="fig|909613.9.peg.4303"/>
<dbReference type="AlphaFoldDB" id="W7IHM1"/>
<dbReference type="RefSeq" id="WP_035285341.1">
    <property type="nucleotide sequence ID" value="NZ_AYXG01000161.1"/>
</dbReference>
<keyword evidence="4" id="KW-1185">Reference proteome</keyword>
<name>W7IHM1_9PSEU</name>
<dbReference type="STRING" id="909613.UO65_4298"/>
<proteinExistence type="predicted"/>
<dbReference type="OrthoDB" id="3444343at2"/>
<feature type="compositionally biased region" description="Low complexity" evidence="1">
    <location>
        <begin position="298"/>
        <end position="309"/>
    </location>
</feature>
<keyword evidence="2" id="KW-0472">Membrane</keyword>
<evidence type="ECO:0000313" key="3">
    <source>
        <dbReference type="EMBL" id="EWC60410.1"/>
    </source>
</evidence>
<dbReference type="Proteomes" id="UP000019277">
    <property type="component" value="Unassembled WGS sequence"/>
</dbReference>